<dbReference type="RefSeq" id="WP_146688324.1">
    <property type="nucleotide sequence ID" value="NZ_LT629750.1"/>
</dbReference>
<evidence type="ECO:0000313" key="1">
    <source>
        <dbReference type="EMBL" id="SDS93699.1"/>
    </source>
</evidence>
<protein>
    <submittedName>
        <fullName evidence="1">Uncharacterized protein</fullName>
    </submittedName>
</protein>
<dbReference type="AlphaFoldDB" id="A0A1H1WC18"/>
<dbReference type="InterPro" id="IPR029032">
    <property type="entry name" value="AhpD-like"/>
</dbReference>
<reference evidence="2" key="1">
    <citation type="submission" date="2016-10" db="EMBL/GenBank/DDBJ databases">
        <authorList>
            <person name="Varghese N."/>
            <person name="Submissions S."/>
        </authorList>
    </citation>
    <scope>NUCLEOTIDE SEQUENCE [LARGE SCALE GENOMIC DNA]</scope>
    <source>
        <strain evidence="2">GAS369</strain>
    </source>
</reference>
<proteinExistence type="predicted"/>
<keyword evidence="2" id="KW-1185">Reference proteome</keyword>
<sequence length="281" mass="30576">MTTDIPETALAQQESVPSALETSATGEIADIYSDIRATLGTSVVNLIWRNLATMPGALQWTWSTVRPLYLGPAAMHAEAVRHTLSLPDAPALSIDTLTAAGIDRTARTEIRTILNSYHHTNALALVVLSALLEHYHPSVTDIVHPSEAAPVAAQTELPKLPSMASLPAEVRRLIEELNKFGEDTDPFLIASMYRHLAYWPPYLAVVRTMLAPLQGDGQLTMLTRSARALGRAHGRILARHLTPAPPPESLEQALASCRLFVEHPIARMTGICAIVRRATPE</sequence>
<name>A0A1H1WC18_9BRAD</name>
<dbReference type="EMBL" id="LT629750">
    <property type="protein sequence ID" value="SDS93699.1"/>
    <property type="molecule type" value="Genomic_DNA"/>
</dbReference>
<organism evidence="1 2">
    <name type="scientific">Bradyrhizobium canariense</name>
    <dbReference type="NCBI Taxonomy" id="255045"/>
    <lineage>
        <taxon>Bacteria</taxon>
        <taxon>Pseudomonadati</taxon>
        <taxon>Pseudomonadota</taxon>
        <taxon>Alphaproteobacteria</taxon>
        <taxon>Hyphomicrobiales</taxon>
        <taxon>Nitrobacteraceae</taxon>
        <taxon>Bradyrhizobium</taxon>
    </lineage>
</organism>
<dbReference type="Proteomes" id="UP000243904">
    <property type="component" value="Chromosome I"/>
</dbReference>
<evidence type="ECO:0000313" key="2">
    <source>
        <dbReference type="Proteomes" id="UP000243904"/>
    </source>
</evidence>
<dbReference type="Gene3D" id="1.20.1290.10">
    <property type="entry name" value="AhpD-like"/>
    <property type="match status" value="1"/>
</dbReference>
<accession>A0A1H1WC18</accession>
<gene>
    <name evidence="1" type="ORF">SAMN05444158_3747</name>
</gene>